<proteinExistence type="predicted"/>
<sequence length="242" mass="27664">MSNKHGRFLMPWNWKSKTMQQDPNPRPATGYPYPQPGYPYQNHNPYYAPPRNPRAVLLRRLFIVLTAFLLVLGLILIVFLIVVRPQLPNVYINSLSVSNFNVSNSQVSGKWDLNLLFRNPNSKMSLHYDTVLCSVYYGRASLSDTRLQPFDQGKRDETPLNATLSVSGTYVDGRLADSIAKERASKGNVEFNLRMLSWVTFRYGAFRRRRWLTIYCNDVALAVPPTTSSGKMLASSQRCKSY</sequence>
<accession>A0A087GRA5</accession>
<dbReference type="PANTHER" id="PTHR31234">
    <property type="entry name" value="LATE EMBRYOGENESIS ABUNDANT (LEA) HYDROXYPROLINE-RICH GLYCOPROTEIN FAMILY"/>
    <property type="match status" value="1"/>
</dbReference>
<gene>
    <name evidence="7" type="ordered locus">AALP_Aa6g237800</name>
</gene>
<evidence type="ECO:0000313" key="7">
    <source>
        <dbReference type="EMBL" id="KFK32407.1"/>
    </source>
</evidence>
<dbReference type="GO" id="GO:0005886">
    <property type="term" value="C:plasma membrane"/>
    <property type="evidence" value="ECO:0007669"/>
    <property type="project" value="TreeGrafter"/>
</dbReference>
<evidence type="ECO:0000256" key="1">
    <source>
        <dbReference type="ARBA" id="ARBA00004167"/>
    </source>
</evidence>
<dbReference type="Gramene" id="KFK32407">
    <property type="protein sequence ID" value="KFK32407"/>
    <property type="gene ID" value="AALP_AA6G237800"/>
</dbReference>
<reference evidence="8" key="1">
    <citation type="journal article" date="2015" name="Nat. Plants">
        <title>Genome expansion of Arabis alpina linked with retrotransposition and reduced symmetric DNA methylation.</title>
        <authorList>
            <person name="Willing E.M."/>
            <person name="Rawat V."/>
            <person name="Mandakova T."/>
            <person name="Maumus F."/>
            <person name="James G.V."/>
            <person name="Nordstroem K.J."/>
            <person name="Becker C."/>
            <person name="Warthmann N."/>
            <person name="Chica C."/>
            <person name="Szarzynska B."/>
            <person name="Zytnicki M."/>
            <person name="Albani M.C."/>
            <person name="Kiefer C."/>
            <person name="Bergonzi S."/>
            <person name="Castaings L."/>
            <person name="Mateos J.L."/>
            <person name="Berns M.C."/>
            <person name="Bujdoso N."/>
            <person name="Piofczyk T."/>
            <person name="de Lorenzo L."/>
            <person name="Barrero-Sicilia C."/>
            <person name="Mateos I."/>
            <person name="Piednoel M."/>
            <person name="Hagmann J."/>
            <person name="Chen-Min-Tao R."/>
            <person name="Iglesias-Fernandez R."/>
            <person name="Schuster S.C."/>
            <person name="Alonso-Blanco C."/>
            <person name="Roudier F."/>
            <person name="Carbonero P."/>
            <person name="Paz-Ares J."/>
            <person name="Davis S.J."/>
            <person name="Pecinka A."/>
            <person name="Quesneville H."/>
            <person name="Colot V."/>
            <person name="Lysak M.A."/>
            <person name="Weigel D."/>
            <person name="Coupland G."/>
            <person name="Schneeberger K."/>
        </authorList>
    </citation>
    <scope>NUCLEOTIDE SEQUENCE [LARGE SCALE GENOMIC DNA]</scope>
    <source>
        <strain evidence="8">cv. Pajares</strain>
    </source>
</reference>
<organism evidence="7 8">
    <name type="scientific">Arabis alpina</name>
    <name type="common">Alpine rock-cress</name>
    <dbReference type="NCBI Taxonomy" id="50452"/>
    <lineage>
        <taxon>Eukaryota</taxon>
        <taxon>Viridiplantae</taxon>
        <taxon>Streptophyta</taxon>
        <taxon>Embryophyta</taxon>
        <taxon>Tracheophyta</taxon>
        <taxon>Spermatophyta</taxon>
        <taxon>Magnoliopsida</taxon>
        <taxon>eudicotyledons</taxon>
        <taxon>Gunneridae</taxon>
        <taxon>Pentapetalae</taxon>
        <taxon>rosids</taxon>
        <taxon>malvids</taxon>
        <taxon>Brassicales</taxon>
        <taxon>Brassicaceae</taxon>
        <taxon>Arabideae</taxon>
        <taxon>Arabis</taxon>
    </lineage>
</organism>
<dbReference type="OrthoDB" id="695142at2759"/>
<dbReference type="Pfam" id="PF03168">
    <property type="entry name" value="LEA_2"/>
    <property type="match status" value="1"/>
</dbReference>
<feature type="transmembrane region" description="Helical" evidence="5">
    <location>
        <begin position="61"/>
        <end position="83"/>
    </location>
</feature>
<dbReference type="eggNOG" id="ENOG502RZJV">
    <property type="taxonomic scope" value="Eukaryota"/>
</dbReference>
<keyword evidence="3 5" id="KW-1133">Transmembrane helix</keyword>
<dbReference type="GO" id="GO:0098542">
    <property type="term" value="P:defense response to other organism"/>
    <property type="evidence" value="ECO:0007669"/>
    <property type="project" value="InterPro"/>
</dbReference>
<dbReference type="PANTHER" id="PTHR31234:SF55">
    <property type="entry name" value="LATE EMBRYOGENESIS ABUNDANT (LEA) HYDROXYPROLINE-RICH GLYCOPROTEIN FAMILY"/>
    <property type="match status" value="1"/>
</dbReference>
<dbReference type="InterPro" id="IPR044839">
    <property type="entry name" value="NDR1-like"/>
</dbReference>
<evidence type="ECO:0000256" key="4">
    <source>
        <dbReference type="ARBA" id="ARBA00023136"/>
    </source>
</evidence>
<name>A0A087GRA5_ARAAL</name>
<keyword evidence="2 5" id="KW-0812">Transmembrane</keyword>
<dbReference type="OMA" id="FFATMIC"/>
<dbReference type="Proteomes" id="UP000029120">
    <property type="component" value="Chromosome 6"/>
</dbReference>
<keyword evidence="4 5" id="KW-0472">Membrane</keyword>
<comment type="subcellular location">
    <subcellularLocation>
        <location evidence="1">Membrane</location>
        <topology evidence="1">Single-pass membrane protein</topology>
    </subcellularLocation>
</comment>
<dbReference type="EMBL" id="CM002874">
    <property type="protein sequence ID" value="KFK32407.1"/>
    <property type="molecule type" value="Genomic_DNA"/>
</dbReference>
<evidence type="ECO:0000256" key="5">
    <source>
        <dbReference type="SAM" id="Phobius"/>
    </source>
</evidence>
<dbReference type="InterPro" id="IPR004864">
    <property type="entry name" value="LEA_2"/>
</dbReference>
<evidence type="ECO:0000313" key="8">
    <source>
        <dbReference type="Proteomes" id="UP000029120"/>
    </source>
</evidence>
<evidence type="ECO:0000256" key="2">
    <source>
        <dbReference type="ARBA" id="ARBA00022692"/>
    </source>
</evidence>
<feature type="domain" description="Late embryogenesis abundant protein LEA-2 subgroup" evidence="6">
    <location>
        <begin position="116"/>
        <end position="193"/>
    </location>
</feature>
<evidence type="ECO:0000259" key="6">
    <source>
        <dbReference type="Pfam" id="PF03168"/>
    </source>
</evidence>
<evidence type="ECO:0000256" key="3">
    <source>
        <dbReference type="ARBA" id="ARBA00022989"/>
    </source>
</evidence>
<keyword evidence="8" id="KW-1185">Reference proteome</keyword>
<protein>
    <recommendedName>
        <fullName evidence="6">Late embryogenesis abundant protein LEA-2 subgroup domain-containing protein</fullName>
    </recommendedName>
</protein>
<dbReference type="AlphaFoldDB" id="A0A087GRA5"/>